<evidence type="ECO:0000313" key="9">
    <source>
        <dbReference type="Proteomes" id="UP001597112"/>
    </source>
</evidence>
<evidence type="ECO:0000256" key="6">
    <source>
        <dbReference type="ARBA" id="ARBA00023136"/>
    </source>
</evidence>
<evidence type="ECO:0000256" key="5">
    <source>
        <dbReference type="ARBA" id="ARBA00022989"/>
    </source>
</evidence>
<comment type="similarity">
    <text evidence="2">Belongs to the DoxX family.</text>
</comment>
<feature type="transmembrane region" description="Helical" evidence="7">
    <location>
        <begin position="114"/>
        <end position="137"/>
    </location>
</feature>
<reference evidence="9" key="1">
    <citation type="journal article" date="2019" name="Int. J. Syst. Evol. Microbiol.">
        <title>The Global Catalogue of Microorganisms (GCM) 10K type strain sequencing project: providing services to taxonomists for standard genome sequencing and annotation.</title>
        <authorList>
            <consortium name="The Broad Institute Genomics Platform"/>
            <consortium name="The Broad Institute Genome Sequencing Center for Infectious Disease"/>
            <person name="Wu L."/>
            <person name="Ma J."/>
        </authorList>
    </citation>
    <scope>NUCLEOTIDE SEQUENCE [LARGE SCALE GENOMIC DNA]</scope>
    <source>
        <strain evidence="9">CCUG 58938</strain>
    </source>
</reference>
<dbReference type="EMBL" id="JBHTKA010000001">
    <property type="protein sequence ID" value="MFD0998418.1"/>
    <property type="molecule type" value="Genomic_DNA"/>
</dbReference>
<evidence type="ECO:0000256" key="1">
    <source>
        <dbReference type="ARBA" id="ARBA00004651"/>
    </source>
</evidence>
<evidence type="ECO:0000256" key="3">
    <source>
        <dbReference type="ARBA" id="ARBA00022475"/>
    </source>
</evidence>
<dbReference type="PANTHER" id="PTHR33452:SF1">
    <property type="entry name" value="INNER MEMBRANE PROTEIN YPHA-RELATED"/>
    <property type="match status" value="1"/>
</dbReference>
<keyword evidence="5 7" id="KW-1133">Transmembrane helix</keyword>
<name>A0ABW3JWS4_9BACT</name>
<keyword evidence="6 7" id="KW-0472">Membrane</keyword>
<comment type="subcellular location">
    <subcellularLocation>
        <location evidence="1">Cell membrane</location>
        <topology evidence="1">Multi-pass membrane protein</topology>
    </subcellularLocation>
</comment>
<keyword evidence="9" id="KW-1185">Reference proteome</keyword>
<feature type="transmembrane region" description="Helical" evidence="7">
    <location>
        <begin position="51"/>
        <end position="71"/>
    </location>
</feature>
<evidence type="ECO:0000313" key="8">
    <source>
        <dbReference type="EMBL" id="MFD0998418.1"/>
    </source>
</evidence>
<keyword evidence="3" id="KW-1003">Cell membrane</keyword>
<dbReference type="InterPro" id="IPR032808">
    <property type="entry name" value="DoxX"/>
</dbReference>
<organism evidence="8 9">
    <name type="scientific">Ohtaekwangia kribbensis</name>
    <dbReference type="NCBI Taxonomy" id="688913"/>
    <lineage>
        <taxon>Bacteria</taxon>
        <taxon>Pseudomonadati</taxon>
        <taxon>Bacteroidota</taxon>
        <taxon>Cytophagia</taxon>
        <taxon>Cytophagales</taxon>
        <taxon>Fulvivirgaceae</taxon>
        <taxon>Ohtaekwangia</taxon>
    </lineage>
</organism>
<dbReference type="InterPro" id="IPR051907">
    <property type="entry name" value="DoxX-like_oxidoreductase"/>
</dbReference>
<dbReference type="Pfam" id="PF07681">
    <property type="entry name" value="DoxX"/>
    <property type="match status" value="1"/>
</dbReference>
<comment type="caution">
    <text evidence="8">The sequence shown here is derived from an EMBL/GenBank/DDBJ whole genome shotgun (WGS) entry which is preliminary data.</text>
</comment>
<dbReference type="PANTHER" id="PTHR33452">
    <property type="entry name" value="OXIDOREDUCTASE CATD-RELATED"/>
    <property type="match status" value="1"/>
</dbReference>
<feature type="transmembrane region" description="Helical" evidence="7">
    <location>
        <begin position="83"/>
        <end position="102"/>
    </location>
</feature>
<sequence length="151" mass="16958">MSVITDVEKWGNSHRPGFLDILRIALGIFITYKGLYFITHMHELEMTTSGVNVYFAGAVLAHYVVFAHICGGPLIAFGVFTRIVCFIQVPILIGAVFMVNAPKGFLSIGQHMELWLSVVVLVGLIMFMVFGAGRYSIDARRRREMHITEHQ</sequence>
<proteinExistence type="inferred from homology"/>
<evidence type="ECO:0000256" key="2">
    <source>
        <dbReference type="ARBA" id="ARBA00006679"/>
    </source>
</evidence>
<dbReference type="RefSeq" id="WP_377575086.1">
    <property type="nucleotide sequence ID" value="NZ_JBHTKA010000001.1"/>
</dbReference>
<accession>A0ABW3JWS4</accession>
<keyword evidence="4 7" id="KW-0812">Transmembrane</keyword>
<gene>
    <name evidence="8" type="ORF">ACFQ21_03830</name>
</gene>
<dbReference type="Proteomes" id="UP001597112">
    <property type="component" value="Unassembled WGS sequence"/>
</dbReference>
<feature type="transmembrane region" description="Helical" evidence="7">
    <location>
        <begin position="21"/>
        <end position="39"/>
    </location>
</feature>
<protein>
    <submittedName>
        <fullName evidence="8">DoxX family protein</fullName>
    </submittedName>
</protein>
<evidence type="ECO:0000256" key="4">
    <source>
        <dbReference type="ARBA" id="ARBA00022692"/>
    </source>
</evidence>
<evidence type="ECO:0000256" key="7">
    <source>
        <dbReference type="SAM" id="Phobius"/>
    </source>
</evidence>